<dbReference type="EMBL" id="BAABIK010000028">
    <property type="protein sequence ID" value="GAA4952905.1"/>
    <property type="molecule type" value="Genomic_DNA"/>
</dbReference>
<evidence type="ECO:0000313" key="3">
    <source>
        <dbReference type="Proteomes" id="UP001499993"/>
    </source>
</evidence>
<dbReference type="SMART" id="SM00858">
    <property type="entry name" value="SAF"/>
    <property type="match status" value="1"/>
</dbReference>
<gene>
    <name evidence="2" type="ORF">GCM10023224_42110</name>
</gene>
<name>A0ABP9GVR2_9ACTN</name>
<keyword evidence="3" id="KW-1185">Reference proteome</keyword>
<evidence type="ECO:0000259" key="1">
    <source>
        <dbReference type="SMART" id="SM00858"/>
    </source>
</evidence>
<dbReference type="CDD" id="cd11614">
    <property type="entry name" value="SAF_CpaB_FlgA_like"/>
    <property type="match status" value="1"/>
</dbReference>
<dbReference type="Proteomes" id="UP001499993">
    <property type="component" value="Unassembled WGS sequence"/>
</dbReference>
<comment type="caution">
    <text evidence="2">The sequence shown here is derived from an EMBL/GenBank/DDBJ whole genome shotgun (WGS) entry which is preliminary data.</text>
</comment>
<dbReference type="RefSeq" id="WP_345558339.1">
    <property type="nucleotide sequence ID" value="NZ_BAABIK010000028.1"/>
</dbReference>
<dbReference type="Pfam" id="PF08666">
    <property type="entry name" value="SAF"/>
    <property type="match status" value="1"/>
</dbReference>
<reference evidence="3" key="1">
    <citation type="journal article" date="2019" name="Int. J. Syst. Evol. Microbiol.">
        <title>The Global Catalogue of Microorganisms (GCM) 10K type strain sequencing project: providing services to taxonomists for standard genome sequencing and annotation.</title>
        <authorList>
            <consortium name="The Broad Institute Genomics Platform"/>
            <consortium name="The Broad Institute Genome Sequencing Center for Infectious Disease"/>
            <person name="Wu L."/>
            <person name="Ma J."/>
        </authorList>
    </citation>
    <scope>NUCLEOTIDE SEQUENCE [LARGE SCALE GENOMIC DNA]</scope>
    <source>
        <strain evidence="3">JCM 18123</strain>
    </source>
</reference>
<protein>
    <recommendedName>
        <fullName evidence="1">SAF domain-containing protein</fullName>
    </recommendedName>
</protein>
<sequence length="214" mass="21240">MSGRGSASAPLRALARLRRPLGALCAALALTGAVLLLRPPPAPATEVLVAARRLDALSPLAPGDLAVRALPPAAVPEHALRPHDDPLGRSLTGPVTRGEVLTRARIAGPPAHGRDPGLVAAPVRPTGTLPDGLVHPGSRVDVLAAAGGGAAPLGGEAPPARTVVEDRPVVAVEEAGASGAASAGPLLVLAVRPAEARALAGHAGTSHLSITLRR</sequence>
<dbReference type="InterPro" id="IPR013974">
    <property type="entry name" value="SAF"/>
</dbReference>
<evidence type="ECO:0000313" key="2">
    <source>
        <dbReference type="EMBL" id="GAA4952905.1"/>
    </source>
</evidence>
<organism evidence="2 3">
    <name type="scientific">Streptomonospora halophila</name>
    <dbReference type="NCBI Taxonomy" id="427369"/>
    <lineage>
        <taxon>Bacteria</taxon>
        <taxon>Bacillati</taxon>
        <taxon>Actinomycetota</taxon>
        <taxon>Actinomycetes</taxon>
        <taxon>Streptosporangiales</taxon>
        <taxon>Nocardiopsidaceae</taxon>
        <taxon>Streptomonospora</taxon>
    </lineage>
</organism>
<feature type="domain" description="SAF" evidence="1">
    <location>
        <begin position="45"/>
        <end position="107"/>
    </location>
</feature>
<proteinExistence type="predicted"/>
<accession>A0ABP9GVR2</accession>